<dbReference type="STRING" id="1035707.SAMN05216552_1010199"/>
<name>A0A1I7JA21_9BURK</name>
<organism evidence="1 2">
    <name type="scientific">Pseudoduganella namucuonensis</name>
    <dbReference type="NCBI Taxonomy" id="1035707"/>
    <lineage>
        <taxon>Bacteria</taxon>
        <taxon>Pseudomonadati</taxon>
        <taxon>Pseudomonadota</taxon>
        <taxon>Betaproteobacteria</taxon>
        <taxon>Burkholderiales</taxon>
        <taxon>Oxalobacteraceae</taxon>
        <taxon>Telluria group</taxon>
        <taxon>Pseudoduganella</taxon>
    </lineage>
</organism>
<evidence type="ECO:0000313" key="1">
    <source>
        <dbReference type="EMBL" id="SFU82066.1"/>
    </source>
</evidence>
<accession>A0A1I7JA21</accession>
<protein>
    <submittedName>
        <fullName evidence="1">Uncharacterized protein</fullName>
    </submittedName>
</protein>
<dbReference type="InterPro" id="IPR025639">
    <property type="entry name" value="DruA"/>
</dbReference>
<dbReference type="EMBL" id="FPBO01000010">
    <property type="protein sequence ID" value="SFU82066.1"/>
    <property type="molecule type" value="Genomic_DNA"/>
</dbReference>
<sequence>MVCRGLMLELHREGHIELPPVRYLRNNPLARRTKPAPAEIDDTPLHTSLAGLGALELRQVRRTPDEALFNSLMEQHHYLGYTQPVGEHLKYMAYAGGRPVACLAWSSAPRHLGERDRFIGWSPEARLKNIGLLAYNTRFLILPWVVVPHLASHLLGRVAREIAGDWRRAYGHPVHYLETFVDPQRFRGTCYRAANWILLGLTTGRGKDATSSKANRPLKQILGYPLVKDFRQRLAHPGAK</sequence>
<dbReference type="Pfam" id="PF14236">
    <property type="entry name" value="DruA"/>
    <property type="match status" value="1"/>
</dbReference>
<proteinExistence type="predicted"/>
<dbReference type="Proteomes" id="UP000199391">
    <property type="component" value="Unassembled WGS sequence"/>
</dbReference>
<gene>
    <name evidence="1" type="ORF">SAMN05216552_1010199</name>
</gene>
<dbReference type="AlphaFoldDB" id="A0A1I7JA21"/>
<evidence type="ECO:0000313" key="2">
    <source>
        <dbReference type="Proteomes" id="UP000199391"/>
    </source>
</evidence>
<keyword evidence="2" id="KW-1185">Reference proteome</keyword>
<reference evidence="2" key="1">
    <citation type="submission" date="2016-10" db="EMBL/GenBank/DDBJ databases">
        <authorList>
            <person name="Varghese N."/>
            <person name="Submissions S."/>
        </authorList>
    </citation>
    <scope>NUCLEOTIDE SEQUENCE [LARGE SCALE GENOMIC DNA]</scope>
    <source>
        <strain evidence="2">CGMCC 1.11014</strain>
    </source>
</reference>